<name>A0A927WJI1_SELRU</name>
<dbReference type="EMBL" id="SVBY01000053">
    <property type="protein sequence ID" value="MBE6093056.1"/>
    <property type="molecule type" value="Genomic_DNA"/>
</dbReference>
<dbReference type="AlphaFoldDB" id="A0A927WJI1"/>
<dbReference type="Proteomes" id="UP000761380">
    <property type="component" value="Unassembled WGS sequence"/>
</dbReference>
<dbReference type="Gene3D" id="3.30.920.30">
    <property type="entry name" value="Hypothetical protein"/>
    <property type="match status" value="1"/>
</dbReference>
<comment type="similarity">
    <text evidence="1">Belongs to the HicA mRNA interferase family.</text>
</comment>
<evidence type="ECO:0000256" key="7">
    <source>
        <dbReference type="ARBA" id="ARBA00023016"/>
    </source>
</evidence>
<keyword evidence="6" id="KW-0694">RNA-binding</keyword>
<dbReference type="GO" id="GO:0004519">
    <property type="term" value="F:endonuclease activity"/>
    <property type="evidence" value="ECO:0007669"/>
    <property type="project" value="UniProtKB-KW"/>
</dbReference>
<accession>A0A927WJI1</accession>
<dbReference type="GO" id="GO:0003729">
    <property type="term" value="F:mRNA binding"/>
    <property type="evidence" value="ECO:0007669"/>
    <property type="project" value="InterPro"/>
</dbReference>
<evidence type="ECO:0000256" key="6">
    <source>
        <dbReference type="ARBA" id="ARBA00022884"/>
    </source>
</evidence>
<dbReference type="InterPro" id="IPR012933">
    <property type="entry name" value="HicA_mRNA_interferase"/>
</dbReference>
<comment type="caution">
    <text evidence="8">The sequence shown here is derived from an EMBL/GenBank/DDBJ whole genome shotgun (WGS) entry which is preliminary data.</text>
</comment>
<evidence type="ECO:0000256" key="3">
    <source>
        <dbReference type="ARBA" id="ARBA00022722"/>
    </source>
</evidence>
<evidence type="ECO:0000256" key="4">
    <source>
        <dbReference type="ARBA" id="ARBA00022759"/>
    </source>
</evidence>
<organism evidence="8 9">
    <name type="scientific">Selenomonas ruminantium</name>
    <dbReference type="NCBI Taxonomy" id="971"/>
    <lineage>
        <taxon>Bacteria</taxon>
        <taxon>Bacillati</taxon>
        <taxon>Bacillota</taxon>
        <taxon>Negativicutes</taxon>
        <taxon>Selenomonadales</taxon>
        <taxon>Selenomonadaceae</taxon>
        <taxon>Selenomonas</taxon>
    </lineage>
</organism>
<dbReference type="SUPFAM" id="SSF54786">
    <property type="entry name" value="YcfA/nrd intein domain"/>
    <property type="match status" value="1"/>
</dbReference>
<evidence type="ECO:0000313" key="8">
    <source>
        <dbReference type="EMBL" id="MBE6093056.1"/>
    </source>
</evidence>
<evidence type="ECO:0000256" key="5">
    <source>
        <dbReference type="ARBA" id="ARBA00022801"/>
    </source>
</evidence>
<keyword evidence="4" id="KW-0255">Endonuclease</keyword>
<dbReference type="Pfam" id="PF07927">
    <property type="entry name" value="HicA_toxin"/>
    <property type="match status" value="1"/>
</dbReference>
<sequence length="63" mass="6990">MTTAELVRLLKKNGCYFIDKGTRHDFMKSPITGREFMIGRHGSQEVATGTLHKILKAAGVSLK</sequence>
<evidence type="ECO:0000256" key="2">
    <source>
        <dbReference type="ARBA" id="ARBA00022649"/>
    </source>
</evidence>
<gene>
    <name evidence="8" type="ORF">E7201_07845</name>
</gene>
<keyword evidence="2" id="KW-1277">Toxin-antitoxin system</keyword>
<dbReference type="InterPro" id="IPR038570">
    <property type="entry name" value="HicA_sf"/>
</dbReference>
<reference evidence="8" key="1">
    <citation type="submission" date="2019-04" db="EMBL/GenBank/DDBJ databases">
        <title>Evolution of Biomass-Degrading Anaerobic Consortia Revealed by Metagenomics.</title>
        <authorList>
            <person name="Peng X."/>
        </authorList>
    </citation>
    <scope>NUCLEOTIDE SEQUENCE</scope>
    <source>
        <strain evidence="8">SIG240</strain>
    </source>
</reference>
<evidence type="ECO:0000313" key="9">
    <source>
        <dbReference type="Proteomes" id="UP000761380"/>
    </source>
</evidence>
<keyword evidence="7" id="KW-0346">Stress response</keyword>
<protein>
    <submittedName>
        <fullName evidence="8">Type II toxin-antitoxin system HicA family toxin</fullName>
    </submittedName>
</protein>
<dbReference type="GO" id="GO:0016787">
    <property type="term" value="F:hydrolase activity"/>
    <property type="evidence" value="ECO:0007669"/>
    <property type="project" value="UniProtKB-KW"/>
</dbReference>
<keyword evidence="3" id="KW-0540">Nuclease</keyword>
<proteinExistence type="inferred from homology"/>
<keyword evidence="5" id="KW-0378">Hydrolase</keyword>
<evidence type="ECO:0000256" key="1">
    <source>
        <dbReference type="ARBA" id="ARBA00006620"/>
    </source>
</evidence>